<evidence type="ECO:0000313" key="4">
    <source>
        <dbReference type="Proteomes" id="UP000182836"/>
    </source>
</evidence>
<reference evidence="3 4" key="1">
    <citation type="submission" date="2016-10" db="EMBL/GenBank/DDBJ databases">
        <authorList>
            <person name="de Groot N.N."/>
        </authorList>
    </citation>
    <scope>NUCLEOTIDE SEQUENCE [LARGE SCALE GENOMIC DNA]</scope>
    <source>
        <strain evidence="3 4">DSM 2895</strain>
    </source>
</reference>
<feature type="non-terminal residue" evidence="3">
    <location>
        <position position="1"/>
    </location>
</feature>
<accession>A0A1G8WMF2</accession>
<dbReference type="AlphaFoldDB" id="A0A1G8WMF2"/>
<dbReference type="Proteomes" id="UP000182836">
    <property type="component" value="Unassembled WGS sequence"/>
</dbReference>
<protein>
    <submittedName>
        <fullName evidence="3">N-acetylmuramoyl-L-alanine amidase</fullName>
    </submittedName>
</protein>
<feature type="domain" description="MurNAc-LAA" evidence="2">
    <location>
        <begin position="10"/>
        <end position="72"/>
    </location>
</feature>
<dbReference type="GO" id="GO:0009253">
    <property type="term" value="P:peptidoglycan catabolic process"/>
    <property type="evidence" value="ECO:0007669"/>
    <property type="project" value="InterPro"/>
</dbReference>
<dbReference type="Pfam" id="PF01520">
    <property type="entry name" value="Amidase_3"/>
    <property type="match status" value="1"/>
</dbReference>
<dbReference type="GO" id="GO:0008745">
    <property type="term" value="F:N-acetylmuramoyl-L-alanine amidase activity"/>
    <property type="evidence" value="ECO:0007669"/>
    <property type="project" value="InterPro"/>
</dbReference>
<dbReference type="Gene3D" id="3.40.630.40">
    <property type="entry name" value="Zn-dependent exopeptidases"/>
    <property type="match status" value="1"/>
</dbReference>
<dbReference type="CDD" id="cd02696">
    <property type="entry name" value="MurNAc-LAA"/>
    <property type="match status" value="1"/>
</dbReference>
<evidence type="ECO:0000313" key="3">
    <source>
        <dbReference type="EMBL" id="SDJ79578.1"/>
    </source>
</evidence>
<evidence type="ECO:0000256" key="1">
    <source>
        <dbReference type="SAM" id="MobiDB-lite"/>
    </source>
</evidence>
<proteinExistence type="predicted"/>
<evidence type="ECO:0000259" key="2">
    <source>
        <dbReference type="Pfam" id="PF01520"/>
    </source>
</evidence>
<dbReference type="EMBL" id="FNED01000028">
    <property type="protein sequence ID" value="SDJ79578.1"/>
    <property type="molecule type" value="Genomic_DNA"/>
</dbReference>
<organism evidence="3 4">
    <name type="scientific">Aneurinibacillus migulanus</name>
    <name type="common">Bacillus migulanus</name>
    <dbReference type="NCBI Taxonomy" id="47500"/>
    <lineage>
        <taxon>Bacteria</taxon>
        <taxon>Bacillati</taxon>
        <taxon>Bacillota</taxon>
        <taxon>Bacilli</taxon>
        <taxon>Bacillales</taxon>
        <taxon>Paenibacillaceae</taxon>
        <taxon>Aneurinibacillus group</taxon>
        <taxon>Aneurinibacillus</taxon>
    </lineage>
</organism>
<feature type="region of interest" description="Disordered" evidence="1">
    <location>
        <begin position="84"/>
        <end position="103"/>
    </location>
</feature>
<gene>
    <name evidence="3" type="ORF">SAMN04487909_128108</name>
</gene>
<feature type="compositionally biased region" description="Basic and acidic residues" evidence="1">
    <location>
        <begin position="94"/>
        <end position="103"/>
    </location>
</feature>
<name>A0A1G8WMF2_ANEMI</name>
<dbReference type="RefSeq" id="WP_139189088.1">
    <property type="nucleotide sequence ID" value="NZ_FNED01000028.1"/>
</dbReference>
<dbReference type="SUPFAM" id="SSF53187">
    <property type="entry name" value="Zn-dependent exopeptidases"/>
    <property type="match status" value="1"/>
</dbReference>
<dbReference type="InterPro" id="IPR002508">
    <property type="entry name" value="MurNAc-LAA_cat"/>
</dbReference>
<sequence>QIEALHAAIKAFLQRHGLKDRGIKIRTNLAVLKVKAKAALLECFFISNPKEAALMKDAAFLLELAEAIGQGVLVAIGIAYVPVKKPETPQPTQPKEEKKLMKTEDANKIIRILQDRWNASTCQDEKKEVGRLADEVRVAAGMKKVNG</sequence>